<feature type="transmembrane region" description="Helical" evidence="6">
    <location>
        <begin position="158"/>
        <end position="181"/>
    </location>
</feature>
<evidence type="ECO:0000313" key="9">
    <source>
        <dbReference type="Proteomes" id="UP001215280"/>
    </source>
</evidence>
<feature type="region of interest" description="Disordered" evidence="5">
    <location>
        <begin position="1"/>
        <end position="41"/>
    </location>
</feature>
<feature type="transmembrane region" description="Helical" evidence="6">
    <location>
        <begin position="187"/>
        <end position="211"/>
    </location>
</feature>
<feature type="transmembrane region" description="Helical" evidence="6">
    <location>
        <begin position="79"/>
        <end position="97"/>
    </location>
</feature>
<proteinExistence type="predicted"/>
<dbReference type="EMBL" id="JARJLG010000258">
    <property type="protein sequence ID" value="KAJ7722424.1"/>
    <property type="molecule type" value="Genomic_DNA"/>
</dbReference>
<keyword evidence="2 6" id="KW-0812">Transmembrane</keyword>
<dbReference type="PANTHER" id="PTHR43341:SF15">
    <property type="entry name" value="GENERAL AMINO ACID PERMEASE AGP2"/>
    <property type="match status" value="1"/>
</dbReference>
<dbReference type="InterPro" id="IPR050524">
    <property type="entry name" value="APC_YAT"/>
</dbReference>
<evidence type="ECO:0000313" key="8">
    <source>
        <dbReference type="EMBL" id="KAJ7722424.1"/>
    </source>
</evidence>
<evidence type="ECO:0000259" key="7">
    <source>
        <dbReference type="Pfam" id="PF00324"/>
    </source>
</evidence>
<dbReference type="Pfam" id="PF00324">
    <property type="entry name" value="AA_permease"/>
    <property type="match status" value="1"/>
</dbReference>
<evidence type="ECO:0000256" key="3">
    <source>
        <dbReference type="ARBA" id="ARBA00022989"/>
    </source>
</evidence>
<feature type="transmembrane region" description="Helical" evidence="6">
    <location>
        <begin position="52"/>
        <end position="73"/>
    </location>
</feature>
<dbReference type="InterPro" id="IPR004841">
    <property type="entry name" value="AA-permease/SLC12A_dom"/>
</dbReference>
<dbReference type="Gene3D" id="1.20.1740.10">
    <property type="entry name" value="Amino acid/polyamine transporter I"/>
    <property type="match status" value="1"/>
</dbReference>
<comment type="subcellular location">
    <subcellularLocation>
        <location evidence="1">Membrane</location>
        <topology evidence="1">Multi-pass membrane protein</topology>
    </subcellularLocation>
</comment>
<name>A0AAD7HJX8_9AGAR</name>
<sequence>MAPPLSKKKGSPSPVEKLSGAEHRSIPADANPGTPRAQDHTHRTLKGRHIQLISIGGTIGTVLFVQIGTVLPIGGPGSLLLSFILWATVVLAINNCLSEMVTWIPISSPYVRFADHFVDEAFGMCSGINLFLNIRTYIPYEIVAFNLMLNFWTDKIPVVAVVIFMILCYGLEAFNLFAVQFYGESEFWLALGKVILILGLILFTFVVMVGGNPNHDVFGFRNWDGELRVIVLAGHCNFRSFQARRFP</sequence>
<feature type="compositionally biased region" description="Basic residues" evidence="5">
    <location>
        <begin position="1"/>
        <end position="10"/>
    </location>
</feature>
<evidence type="ECO:0000256" key="6">
    <source>
        <dbReference type="SAM" id="Phobius"/>
    </source>
</evidence>
<keyword evidence="4 6" id="KW-0472">Membrane</keyword>
<evidence type="ECO:0000256" key="2">
    <source>
        <dbReference type="ARBA" id="ARBA00022692"/>
    </source>
</evidence>
<evidence type="ECO:0000256" key="5">
    <source>
        <dbReference type="SAM" id="MobiDB-lite"/>
    </source>
</evidence>
<evidence type="ECO:0000256" key="4">
    <source>
        <dbReference type="ARBA" id="ARBA00023136"/>
    </source>
</evidence>
<gene>
    <name evidence="8" type="ORF">DFH07DRAFT_1067402</name>
</gene>
<organism evidence="8 9">
    <name type="scientific">Mycena maculata</name>
    <dbReference type="NCBI Taxonomy" id="230809"/>
    <lineage>
        <taxon>Eukaryota</taxon>
        <taxon>Fungi</taxon>
        <taxon>Dikarya</taxon>
        <taxon>Basidiomycota</taxon>
        <taxon>Agaricomycotina</taxon>
        <taxon>Agaricomycetes</taxon>
        <taxon>Agaricomycetidae</taxon>
        <taxon>Agaricales</taxon>
        <taxon>Marasmiineae</taxon>
        <taxon>Mycenaceae</taxon>
        <taxon>Mycena</taxon>
    </lineage>
</organism>
<dbReference type="AlphaFoldDB" id="A0AAD7HJX8"/>
<accession>A0AAD7HJX8</accession>
<keyword evidence="9" id="KW-1185">Reference proteome</keyword>
<dbReference type="PANTHER" id="PTHR43341">
    <property type="entry name" value="AMINO ACID PERMEASE"/>
    <property type="match status" value="1"/>
</dbReference>
<protein>
    <submittedName>
        <fullName evidence="8">Amino acid permease-domain-containing protein</fullName>
    </submittedName>
</protein>
<dbReference type="GO" id="GO:0015171">
    <property type="term" value="F:amino acid transmembrane transporter activity"/>
    <property type="evidence" value="ECO:0007669"/>
    <property type="project" value="TreeGrafter"/>
</dbReference>
<feature type="domain" description="Amino acid permease/ SLC12A" evidence="7">
    <location>
        <begin position="49"/>
        <end position="226"/>
    </location>
</feature>
<keyword evidence="3 6" id="KW-1133">Transmembrane helix</keyword>
<dbReference type="GO" id="GO:0016020">
    <property type="term" value="C:membrane"/>
    <property type="evidence" value="ECO:0007669"/>
    <property type="project" value="UniProtKB-SubCell"/>
</dbReference>
<comment type="caution">
    <text evidence="8">The sequence shown here is derived from an EMBL/GenBank/DDBJ whole genome shotgun (WGS) entry which is preliminary data.</text>
</comment>
<evidence type="ECO:0000256" key="1">
    <source>
        <dbReference type="ARBA" id="ARBA00004141"/>
    </source>
</evidence>
<reference evidence="8" key="1">
    <citation type="submission" date="2023-03" db="EMBL/GenBank/DDBJ databases">
        <title>Massive genome expansion in bonnet fungi (Mycena s.s.) driven by repeated elements and novel gene families across ecological guilds.</title>
        <authorList>
            <consortium name="Lawrence Berkeley National Laboratory"/>
            <person name="Harder C.B."/>
            <person name="Miyauchi S."/>
            <person name="Viragh M."/>
            <person name="Kuo A."/>
            <person name="Thoen E."/>
            <person name="Andreopoulos B."/>
            <person name="Lu D."/>
            <person name="Skrede I."/>
            <person name="Drula E."/>
            <person name="Henrissat B."/>
            <person name="Morin E."/>
            <person name="Kohler A."/>
            <person name="Barry K."/>
            <person name="LaButti K."/>
            <person name="Morin E."/>
            <person name="Salamov A."/>
            <person name="Lipzen A."/>
            <person name="Mereny Z."/>
            <person name="Hegedus B."/>
            <person name="Baldrian P."/>
            <person name="Stursova M."/>
            <person name="Weitz H."/>
            <person name="Taylor A."/>
            <person name="Grigoriev I.V."/>
            <person name="Nagy L.G."/>
            <person name="Martin F."/>
            <person name="Kauserud H."/>
        </authorList>
    </citation>
    <scope>NUCLEOTIDE SEQUENCE</scope>
    <source>
        <strain evidence="8">CBHHK188m</strain>
    </source>
</reference>
<dbReference type="Proteomes" id="UP001215280">
    <property type="component" value="Unassembled WGS sequence"/>
</dbReference>